<feature type="coiled-coil region" evidence="1">
    <location>
        <begin position="633"/>
        <end position="660"/>
    </location>
</feature>
<feature type="coiled-coil region" evidence="1">
    <location>
        <begin position="446"/>
        <end position="473"/>
    </location>
</feature>
<keyword evidence="1" id="KW-0175">Coiled coil</keyword>
<proteinExistence type="predicted"/>
<feature type="coiled-coil region" evidence="1">
    <location>
        <begin position="183"/>
        <end position="227"/>
    </location>
</feature>
<keyword evidence="3" id="KW-0472">Membrane</keyword>
<feature type="region of interest" description="Disordered" evidence="2">
    <location>
        <begin position="535"/>
        <end position="554"/>
    </location>
</feature>
<evidence type="ECO:0000256" key="2">
    <source>
        <dbReference type="SAM" id="MobiDB-lite"/>
    </source>
</evidence>
<feature type="transmembrane region" description="Helical" evidence="3">
    <location>
        <begin position="475"/>
        <end position="494"/>
    </location>
</feature>
<dbReference type="Pfam" id="PF13514">
    <property type="entry name" value="AAA_27"/>
    <property type="match status" value="1"/>
</dbReference>
<dbReference type="Proteomes" id="UP000267430">
    <property type="component" value="Unassembled WGS sequence"/>
</dbReference>
<protein>
    <recommendedName>
        <fullName evidence="4">YhaN AAA domain-containing protein</fullName>
    </recommendedName>
</protein>
<evidence type="ECO:0000256" key="3">
    <source>
        <dbReference type="SAM" id="Phobius"/>
    </source>
</evidence>
<feature type="transmembrane region" description="Helical" evidence="3">
    <location>
        <begin position="500"/>
        <end position="518"/>
    </location>
</feature>
<dbReference type="PANTHER" id="PTHR41259">
    <property type="entry name" value="DOUBLE-STRAND BREAK REPAIR RAD50 ATPASE, PUTATIVE-RELATED"/>
    <property type="match status" value="1"/>
</dbReference>
<feature type="domain" description="YhaN AAA" evidence="4">
    <location>
        <begin position="1"/>
        <end position="204"/>
    </location>
</feature>
<dbReference type="PANTHER" id="PTHR41259:SF1">
    <property type="entry name" value="DOUBLE-STRAND BREAK REPAIR RAD50 ATPASE, PUTATIVE-RELATED"/>
    <property type="match status" value="1"/>
</dbReference>
<evidence type="ECO:0000313" key="5">
    <source>
        <dbReference type="EMBL" id="RUQ29953.1"/>
    </source>
</evidence>
<dbReference type="InterPro" id="IPR027417">
    <property type="entry name" value="P-loop_NTPase"/>
</dbReference>
<dbReference type="Gene3D" id="3.40.50.300">
    <property type="entry name" value="P-loop containing nucleotide triphosphate hydrolases"/>
    <property type="match status" value="2"/>
</dbReference>
<dbReference type="AlphaFoldDB" id="A0A3S0VDT1"/>
<comment type="caution">
    <text evidence="5">The sequence shown here is derived from an EMBL/GenBank/DDBJ whole genome shotgun (WGS) entry which is preliminary data.</text>
</comment>
<dbReference type="RefSeq" id="WP_126863974.1">
    <property type="nucleotide sequence ID" value="NZ_JAUSTX010000001.1"/>
</dbReference>
<keyword evidence="3" id="KW-1133">Transmembrane helix</keyword>
<feature type="coiled-coil region" evidence="1">
    <location>
        <begin position="696"/>
        <end position="752"/>
    </location>
</feature>
<evidence type="ECO:0000256" key="1">
    <source>
        <dbReference type="SAM" id="Coils"/>
    </source>
</evidence>
<sequence>MKIKELHVYGYGKLENKTFSDLGQLQIFFGENESGKTTIMSFIHSILFGFPTKSQNERRYEPKLNAKYGGSVLLVSERFGEVGIERVKGKAVGDVNVAFENGKVGNENDLKELLQGIDKNYFQSVFSFDLQGLHGVQDISEAALGKYLLSAGMIGSDKLLEVETKLQKQLDARFKPSGQKPELNVKLRQLKDLQSGVKKADEEQRTYIELQLKQKQTEAELLALKETINRNEGTLFYYQEFLRVQPLFEEKQTVQNELAKLGDVPFPVDGLKRLEQLVALKIPNNAQLSAMQQKQQENDTSIEQLNISPYLTANKEKWTAVLDNAPLLEKWEEEKSQLEQTLRTKEREKENYKNNLLIELHDDEISKLDTSIFMTEKIKGLEREKHRLESERTRLDEKYKLEKNSLEATEARIDELKQNQLPNEERRRLERVYSPHSNGNYATLKKEILEEQIAELTQKYSQLSAKAKRNRKRSAITATLLAVISLVTSGYFLIGEQFLLGGITALFAAIAISFHFFINQTDVLADLKQQLAHAEKKKRNDQQQTEEEPSLESVSIRHLLQKEEEIQQQLRAEAVKHKERTAAFHLVIEESERWEASWNKTNEELASIMQKWQIPFNSKDYHAGAALELLMNVKHAIDESLELKKKLARIERNFTQKKQELFTICDELGIFAANWREAVIIVKRALNQHLEQSMLLNKYKQEKRPLEMEIERLQSESAFLSDEMNQLFKAALVEAEEEFRKQARLAEEKERLTTSLQMISVQLEKTTFHSEDFDALSVSKVSRYSVEALEAERKDLFGRQSVLLEQLSDMKHRIRHLEEGGTYSDLLHQYNETKAAFNTEAKEWAKYALAKSMLDKTITTFKRERLPKVIVLAEEYLSFLTSGEYKRILLGETVDGLYLERYDGLRFEAGEVSRGTAEQVYVSLRLALAQNIFGSDGFPIIIDDSFVNFDRNRTANMIRLIQKISESRQVIFFTCHEHLLSYFENAPIIRLGKEKAGIRK</sequence>
<organism evidence="5 6">
    <name type="scientific">Peribacillus cavernae</name>
    <dbReference type="NCBI Taxonomy" id="1674310"/>
    <lineage>
        <taxon>Bacteria</taxon>
        <taxon>Bacillati</taxon>
        <taxon>Bacillota</taxon>
        <taxon>Bacilli</taxon>
        <taxon>Bacillales</taxon>
        <taxon>Bacillaceae</taxon>
        <taxon>Peribacillus</taxon>
    </lineage>
</organism>
<keyword evidence="6" id="KW-1185">Reference proteome</keyword>
<dbReference type="OrthoDB" id="9764467at2"/>
<dbReference type="EMBL" id="RYZZ01000007">
    <property type="protein sequence ID" value="RUQ29953.1"/>
    <property type="molecule type" value="Genomic_DNA"/>
</dbReference>
<evidence type="ECO:0000313" key="6">
    <source>
        <dbReference type="Proteomes" id="UP000267430"/>
    </source>
</evidence>
<gene>
    <name evidence="5" type="ORF">ELQ35_06230</name>
</gene>
<name>A0A3S0VDT1_9BACI</name>
<accession>A0A3S0VDT1</accession>
<keyword evidence="3" id="KW-0812">Transmembrane</keyword>
<dbReference type="InterPro" id="IPR038734">
    <property type="entry name" value="YhaN_AAA"/>
</dbReference>
<evidence type="ECO:0000259" key="4">
    <source>
        <dbReference type="Pfam" id="PF13514"/>
    </source>
</evidence>
<reference evidence="5 6" key="1">
    <citation type="submission" date="2018-12" db="EMBL/GenBank/DDBJ databases">
        <title>Bacillus chawlae sp. nov., Bacillus glennii sp. nov., and Bacillus saganii sp. nov. Isolated from the Vehicle Assembly Building at Kennedy Space Center where the Viking Spacecraft were Assembled.</title>
        <authorList>
            <person name="Seuylemezian A."/>
            <person name="Vaishampayan P."/>
        </authorList>
    </citation>
    <scope>NUCLEOTIDE SEQUENCE [LARGE SCALE GENOMIC DNA]</scope>
    <source>
        <strain evidence="5 6">L5</strain>
    </source>
</reference>
<feature type="coiled-coil region" evidence="1">
    <location>
        <begin position="328"/>
        <end position="419"/>
    </location>
</feature>
<dbReference type="SUPFAM" id="SSF52540">
    <property type="entry name" value="P-loop containing nucleoside triphosphate hydrolases"/>
    <property type="match status" value="1"/>
</dbReference>